<dbReference type="EMBL" id="JACHEM010000023">
    <property type="protein sequence ID" value="MBB6439500.1"/>
    <property type="molecule type" value="Genomic_DNA"/>
</dbReference>
<accession>A0A7X0LSQ4</accession>
<evidence type="ECO:0000313" key="2">
    <source>
        <dbReference type="EMBL" id="MBB6439500.1"/>
    </source>
</evidence>
<reference evidence="2 3" key="1">
    <citation type="submission" date="2020-08" db="EMBL/GenBank/DDBJ databases">
        <title>Genomic Encyclopedia of Type Strains, Phase IV (KMG-IV): sequencing the most valuable type-strain genomes for metagenomic binning, comparative biology and taxonomic classification.</title>
        <authorList>
            <person name="Goeker M."/>
        </authorList>
    </citation>
    <scope>NUCLEOTIDE SEQUENCE [LARGE SCALE GENOMIC DNA]</scope>
    <source>
        <strain evidence="2 3">DSM 40141</strain>
    </source>
</reference>
<dbReference type="InterPro" id="IPR006530">
    <property type="entry name" value="YD"/>
</dbReference>
<keyword evidence="3" id="KW-1185">Reference proteome</keyword>
<dbReference type="Proteomes" id="UP000540423">
    <property type="component" value="Unassembled WGS sequence"/>
</dbReference>
<comment type="caution">
    <text evidence="2">The sequence shown here is derived from an EMBL/GenBank/DDBJ whole genome shotgun (WGS) entry which is preliminary data.</text>
</comment>
<evidence type="ECO:0000313" key="3">
    <source>
        <dbReference type="Proteomes" id="UP000540423"/>
    </source>
</evidence>
<protein>
    <submittedName>
        <fullName evidence="2">YD repeat-containing protein</fullName>
    </submittedName>
</protein>
<organism evidence="2 3">
    <name type="scientific">Streptomyces candidus</name>
    <dbReference type="NCBI Taxonomy" id="67283"/>
    <lineage>
        <taxon>Bacteria</taxon>
        <taxon>Bacillati</taxon>
        <taxon>Actinomycetota</taxon>
        <taxon>Actinomycetes</taxon>
        <taxon>Kitasatosporales</taxon>
        <taxon>Streptomycetaceae</taxon>
        <taxon>Streptomyces</taxon>
    </lineage>
</organism>
<dbReference type="NCBIfam" id="TIGR01643">
    <property type="entry name" value="YD_repeat_2x"/>
    <property type="match status" value="1"/>
</dbReference>
<name>A0A7X0LSQ4_9ACTN</name>
<dbReference type="RefSeq" id="WP_260421859.1">
    <property type="nucleotide sequence ID" value="NZ_JACHEM010000023.1"/>
</dbReference>
<feature type="region of interest" description="Disordered" evidence="1">
    <location>
        <begin position="1"/>
        <end position="30"/>
    </location>
</feature>
<proteinExistence type="predicted"/>
<evidence type="ECO:0000256" key="1">
    <source>
        <dbReference type="SAM" id="MobiDB-lite"/>
    </source>
</evidence>
<sequence length="60" mass="6357">MTDPPGTTTRLKWTVEGQPSRRTAPDGTVQSCAYAGEGNCPTRADTMGGATRFTYPTSTC</sequence>
<feature type="compositionally biased region" description="Polar residues" evidence="1">
    <location>
        <begin position="1"/>
        <end position="11"/>
    </location>
</feature>
<gene>
    <name evidence="2" type="ORF">HNQ79_006012</name>
</gene>
<dbReference type="AlphaFoldDB" id="A0A7X0LSQ4"/>